<feature type="compositionally biased region" description="Polar residues" evidence="1">
    <location>
        <begin position="572"/>
        <end position="582"/>
    </location>
</feature>
<feature type="compositionally biased region" description="Low complexity" evidence="1">
    <location>
        <begin position="169"/>
        <end position="180"/>
    </location>
</feature>
<feature type="compositionally biased region" description="Low complexity" evidence="1">
    <location>
        <begin position="598"/>
        <end position="617"/>
    </location>
</feature>
<feature type="compositionally biased region" description="Low complexity" evidence="1">
    <location>
        <begin position="408"/>
        <end position="417"/>
    </location>
</feature>
<dbReference type="Proteomes" id="UP001054857">
    <property type="component" value="Unassembled WGS sequence"/>
</dbReference>
<organism evidence="2 3">
    <name type="scientific">Astrephomene gubernaculifera</name>
    <dbReference type="NCBI Taxonomy" id="47775"/>
    <lineage>
        <taxon>Eukaryota</taxon>
        <taxon>Viridiplantae</taxon>
        <taxon>Chlorophyta</taxon>
        <taxon>core chlorophytes</taxon>
        <taxon>Chlorophyceae</taxon>
        <taxon>CS clade</taxon>
        <taxon>Chlamydomonadales</taxon>
        <taxon>Astrephomenaceae</taxon>
        <taxon>Astrephomene</taxon>
    </lineage>
</organism>
<sequence length="676" mass="70358">MDTKPKLNLSALNGTSVPSRPPSPRMAPPVSARAPVREQQRGLSPRPGTHSVVATAAKKFVNAPLPASLRPAAALQESSALASDISEDSTSWTGEAALRTLIQTKHLTRTALADFLRDPLAWLVRFTRQLQAILLQLLQPKGNSCATSAAAAAKEAAAAATTTTTTTLPAAPLTNRTTPLSARGRTVASPISQRGSSGRYVAPASPRQQRAAKAASPAPTILLAAQQTIANVAQRPVVPVAAFALSAAAAVVLSGCWLLRRWRAAAEAQREMQQRAAAKRDVLARQKQRFQRALVVDSVNLELPPIKVGKDQRTALGDKDVQPGPVRVGQILQHKQPSQQQQQQGGRMGSAGGEQQSKQQRGGSNGSGAGQVPGLAGESLRQWQQFMMASRAEEVTNVSGKNARGGRSSAQQDSAASRPFKTMDDRTLSDLSERIRRANESGAAGVAPVITFEQLYANNKETDDEAMARRAAERKARWQKQQPGVNGHAAAPQPKPQPQPPAERKAPTAAPPASRNRAIKTTIPPDNPFAVGLFDNTPPVAAAAAAGSGPSAAGTRDPSSRPSSSGSSSSTTNVSHPGISTHSQDRSPMQKAPLRADAGSSSSTTSSGASITLSATGTWSTARRALPEFSSASSAPAGSPARRSVAAAASTLLETTSSTGSTSSSINCTALSRKPA</sequence>
<dbReference type="EMBL" id="BMAR01000046">
    <property type="protein sequence ID" value="GFR51154.1"/>
    <property type="molecule type" value="Genomic_DNA"/>
</dbReference>
<evidence type="ECO:0000256" key="1">
    <source>
        <dbReference type="SAM" id="MobiDB-lite"/>
    </source>
</evidence>
<feature type="region of interest" description="Disordered" evidence="1">
    <location>
        <begin position="169"/>
        <end position="213"/>
    </location>
</feature>
<accession>A0AAD3HRH8</accession>
<dbReference type="AlphaFoldDB" id="A0AAD3HRH8"/>
<feature type="region of interest" description="Disordered" evidence="1">
    <location>
        <begin position="463"/>
        <end position="617"/>
    </location>
</feature>
<gene>
    <name evidence="2" type="ORF">Agub_g13509</name>
</gene>
<feature type="compositionally biased region" description="Low complexity" evidence="1">
    <location>
        <begin position="333"/>
        <end position="345"/>
    </location>
</feature>
<name>A0AAD3HRH8_9CHLO</name>
<keyword evidence="3" id="KW-1185">Reference proteome</keyword>
<protein>
    <submittedName>
        <fullName evidence="2">Uncharacterized protein</fullName>
    </submittedName>
</protein>
<reference evidence="2 3" key="1">
    <citation type="journal article" date="2021" name="Sci. Rep.">
        <title>Genome sequencing of the multicellular alga Astrephomene provides insights into convergent evolution of germ-soma differentiation.</title>
        <authorList>
            <person name="Yamashita S."/>
            <person name="Yamamoto K."/>
            <person name="Matsuzaki R."/>
            <person name="Suzuki S."/>
            <person name="Yamaguchi H."/>
            <person name="Hirooka S."/>
            <person name="Minakuchi Y."/>
            <person name="Miyagishima S."/>
            <person name="Kawachi M."/>
            <person name="Toyoda A."/>
            <person name="Nozaki H."/>
        </authorList>
    </citation>
    <scope>NUCLEOTIDE SEQUENCE [LARGE SCALE GENOMIC DNA]</scope>
    <source>
        <strain evidence="2 3">NIES-4017</strain>
    </source>
</reference>
<feature type="region of interest" description="Disordered" evidence="1">
    <location>
        <begin position="333"/>
        <end position="374"/>
    </location>
</feature>
<feature type="region of interest" description="Disordered" evidence="1">
    <location>
        <begin position="392"/>
        <end position="427"/>
    </location>
</feature>
<feature type="compositionally biased region" description="Low complexity" evidence="1">
    <location>
        <begin position="538"/>
        <end position="571"/>
    </location>
</feature>
<feature type="non-terminal residue" evidence="2">
    <location>
        <position position="1"/>
    </location>
</feature>
<proteinExistence type="predicted"/>
<feature type="region of interest" description="Disordered" evidence="1">
    <location>
        <begin position="1"/>
        <end position="49"/>
    </location>
</feature>
<evidence type="ECO:0000313" key="2">
    <source>
        <dbReference type="EMBL" id="GFR51154.1"/>
    </source>
</evidence>
<feature type="compositionally biased region" description="Low complexity" evidence="1">
    <location>
        <begin position="653"/>
        <end position="665"/>
    </location>
</feature>
<evidence type="ECO:0000313" key="3">
    <source>
        <dbReference type="Proteomes" id="UP001054857"/>
    </source>
</evidence>
<feature type="region of interest" description="Disordered" evidence="1">
    <location>
        <begin position="653"/>
        <end position="676"/>
    </location>
</feature>
<feature type="compositionally biased region" description="Basic and acidic residues" evidence="1">
    <location>
        <begin position="466"/>
        <end position="476"/>
    </location>
</feature>
<comment type="caution">
    <text evidence="2">The sequence shown here is derived from an EMBL/GenBank/DDBJ whole genome shotgun (WGS) entry which is preliminary data.</text>
</comment>